<comment type="subcellular location">
    <subcellularLocation>
        <location evidence="1">Cytoplasm</location>
    </subcellularLocation>
</comment>
<evidence type="ECO:0000256" key="10">
    <source>
        <dbReference type="ARBA" id="ARBA00047944"/>
    </source>
</evidence>
<name>A0A518C0E2_9BACT</name>
<sequence>MLDAQRHEAGYAPPHILTIDAQAEATTVTNHEVRENRPPQHADGDHALPRFYAPSLPTPNHADPVEIELDPEEARHAVKARRLQPGSPVELIDGLGHRSLAAILHADGRRVTARIEQTLTHPEPSPRITVASALPKGSRTEDLIDMLVQTGASAWVPLDTEHAVVRPDERRRSRWERRALAGLKQSRRLHRLEIKRVTHPDDLAGWTQPVRLLADAAHGVHKTAKTHAQEIAVAIGPEGGWSQRERSLLLDAGWLSWSLGDSVMRVETAAAVASALLRYLNTGSSDAPADDATASTLL</sequence>
<dbReference type="SUPFAM" id="SSF88697">
    <property type="entry name" value="PUA domain-like"/>
    <property type="match status" value="1"/>
</dbReference>
<dbReference type="InterPro" id="IPR046886">
    <property type="entry name" value="RsmE_MTase_dom"/>
</dbReference>
<dbReference type="Gene3D" id="3.40.1280.10">
    <property type="match status" value="1"/>
</dbReference>
<dbReference type="InterPro" id="IPR029028">
    <property type="entry name" value="Alpha/beta_knot_MTases"/>
</dbReference>
<dbReference type="RefSeq" id="WP_145446842.1">
    <property type="nucleotide sequence ID" value="NZ_CP036280.1"/>
</dbReference>
<dbReference type="CDD" id="cd18084">
    <property type="entry name" value="RsmE-like"/>
    <property type="match status" value="1"/>
</dbReference>
<evidence type="ECO:0000256" key="8">
    <source>
        <dbReference type="ARBA" id="ARBA00022691"/>
    </source>
</evidence>
<keyword evidence="8" id="KW-0949">S-adenosyl-L-methionine</keyword>
<dbReference type="InterPro" id="IPR006700">
    <property type="entry name" value="RsmE"/>
</dbReference>
<evidence type="ECO:0000256" key="1">
    <source>
        <dbReference type="ARBA" id="ARBA00004496"/>
    </source>
</evidence>
<keyword evidence="7 13" id="KW-0808">Transferase</keyword>
<protein>
    <recommendedName>
        <fullName evidence="3">16S rRNA (uracil(1498)-N(3))-methyltransferase</fullName>
        <ecNumber evidence="3">2.1.1.193</ecNumber>
    </recommendedName>
</protein>
<keyword evidence="14" id="KW-1185">Reference proteome</keyword>
<dbReference type="SUPFAM" id="SSF75217">
    <property type="entry name" value="alpha/beta knot"/>
    <property type="match status" value="1"/>
</dbReference>
<dbReference type="PANTHER" id="PTHR30027:SF3">
    <property type="entry name" value="16S RRNA (URACIL(1498)-N(3))-METHYLTRANSFERASE"/>
    <property type="match status" value="1"/>
</dbReference>
<dbReference type="Pfam" id="PF04452">
    <property type="entry name" value="Methyltrans_RNA"/>
    <property type="match status" value="1"/>
</dbReference>
<dbReference type="Pfam" id="PF20260">
    <property type="entry name" value="PUA_4"/>
    <property type="match status" value="1"/>
</dbReference>
<evidence type="ECO:0000256" key="9">
    <source>
        <dbReference type="ARBA" id="ARBA00025699"/>
    </source>
</evidence>
<keyword evidence="6 13" id="KW-0489">Methyltransferase</keyword>
<feature type="domain" description="Ribosomal RNA small subunit methyltransferase E methyltransferase" evidence="11">
    <location>
        <begin position="124"/>
        <end position="277"/>
    </location>
</feature>
<dbReference type="InterPro" id="IPR046887">
    <property type="entry name" value="RsmE_PUA-like"/>
</dbReference>
<dbReference type="Proteomes" id="UP000320386">
    <property type="component" value="Chromosome"/>
</dbReference>
<dbReference type="InterPro" id="IPR029026">
    <property type="entry name" value="tRNA_m1G_MTases_N"/>
</dbReference>
<comment type="similarity">
    <text evidence="2">Belongs to the RNA methyltransferase RsmE family.</text>
</comment>
<keyword evidence="5" id="KW-0698">rRNA processing</keyword>
<feature type="domain" description="Ribosomal RNA small subunit methyltransferase E PUA-like" evidence="12">
    <location>
        <begin position="69"/>
        <end position="116"/>
    </location>
</feature>
<dbReference type="PANTHER" id="PTHR30027">
    <property type="entry name" value="RIBOSOMAL RNA SMALL SUBUNIT METHYLTRANSFERASE E"/>
    <property type="match status" value="1"/>
</dbReference>
<evidence type="ECO:0000256" key="4">
    <source>
        <dbReference type="ARBA" id="ARBA00022490"/>
    </source>
</evidence>
<evidence type="ECO:0000256" key="3">
    <source>
        <dbReference type="ARBA" id="ARBA00012328"/>
    </source>
</evidence>
<dbReference type="OrthoDB" id="9815641at2"/>
<evidence type="ECO:0000313" key="13">
    <source>
        <dbReference type="EMBL" id="QDU72677.1"/>
    </source>
</evidence>
<evidence type="ECO:0000256" key="2">
    <source>
        <dbReference type="ARBA" id="ARBA00005528"/>
    </source>
</evidence>
<evidence type="ECO:0000256" key="7">
    <source>
        <dbReference type="ARBA" id="ARBA00022679"/>
    </source>
</evidence>
<dbReference type="GO" id="GO:0070475">
    <property type="term" value="P:rRNA base methylation"/>
    <property type="evidence" value="ECO:0007669"/>
    <property type="project" value="TreeGrafter"/>
</dbReference>
<evidence type="ECO:0000313" key="14">
    <source>
        <dbReference type="Proteomes" id="UP000320386"/>
    </source>
</evidence>
<dbReference type="EMBL" id="CP036280">
    <property type="protein sequence ID" value="QDU72677.1"/>
    <property type="molecule type" value="Genomic_DNA"/>
</dbReference>
<dbReference type="EC" id="2.1.1.193" evidence="3"/>
<dbReference type="AlphaFoldDB" id="A0A518C0E2"/>
<evidence type="ECO:0000259" key="12">
    <source>
        <dbReference type="Pfam" id="PF20260"/>
    </source>
</evidence>
<comment type="function">
    <text evidence="9">Specifically methylates the N3 position of the uracil ring of uridine 1498 (m3U1498) in 16S rRNA. Acts on the fully assembled 30S ribosomal subunit.</text>
</comment>
<gene>
    <name evidence="13" type="primary">rsmE</name>
    <name evidence="13" type="ORF">Pan265_25510</name>
</gene>
<organism evidence="13 14">
    <name type="scientific">Mucisphaera calidilacus</name>
    <dbReference type="NCBI Taxonomy" id="2527982"/>
    <lineage>
        <taxon>Bacteria</taxon>
        <taxon>Pseudomonadati</taxon>
        <taxon>Planctomycetota</taxon>
        <taxon>Phycisphaerae</taxon>
        <taxon>Phycisphaerales</taxon>
        <taxon>Phycisphaeraceae</taxon>
        <taxon>Mucisphaera</taxon>
    </lineage>
</organism>
<proteinExistence type="inferred from homology"/>
<dbReference type="NCBIfam" id="TIGR00046">
    <property type="entry name" value="RsmE family RNA methyltransferase"/>
    <property type="match status" value="1"/>
</dbReference>
<keyword evidence="4" id="KW-0963">Cytoplasm</keyword>
<dbReference type="KEGG" id="mcad:Pan265_25510"/>
<dbReference type="GO" id="GO:0070042">
    <property type="term" value="F:rRNA (uridine-N3-)-methyltransferase activity"/>
    <property type="evidence" value="ECO:0007669"/>
    <property type="project" value="TreeGrafter"/>
</dbReference>
<accession>A0A518C0E2</accession>
<comment type="catalytic activity">
    <reaction evidence="10">
        <text>uridine(1498) in 16S rRNA + S-adenosyl-L-methionine = N(3)-methyluridine(1498) in 16S rRNA + S-adenosyl-L-homocysteine + H(+)</text>
        <dbReference type="Rhea" id="RHEA:42920"/>
        <dbReference type="Rhea" id="RHEA-COMP:10283"/>
        <dbReference type="Rhea" id="RHEA-COMP:10284"/>
        <dbReference type="ChEBI" id="CHEBI:15378"/>
        <dbReference type="ChEBI" id="CHEBI:57856"/>
        <dbReference type="ChEBI" id="CHEBI:59789"/>
        <dbReference type="ChEBI" id="CHEBI:65315"/>
        <dbReference type="ChEBI" id="CHEBI:74502"/>
        <dbReference type="EC" id="2.1.1.193"/>
    </reaction>
</comment>
<reference evidence="13 14" key="1">
    <citation type="submission" date="2019-02" db="EMBL/GenBank/DDBJ databases">
        <title>Deep-cultivation of Planctomycetes and their phenomic and genomic characterization uncovers novel biology.</title>
        <authorList>
            <person name="Wiegand S."/>
            <person name="Jogler M."/>
            <person name="Boedeker C."/>
            <person name="Pinto D."/>
            <person name="Vollmers J."/>
            <person name="Rivas-Marin E."/>
            <person name="Kohn T."/>
            <person name="Peeters S.H."/>
            <person name="Heuer A."/>
            <person name="Rast P."/>
            <person name="Oberbeckmann S."/>
            <person name="Bunk B."/>
            <person name="Jeske O."/>
            <person name="Meyerdierks A."/>
            <person name="Storesund J.E."/>
            <person name="Kallscheuer N."/>
            <person name="Luecker S."/>
            <person name="Lage O.M."/>
            <person name="Pohl T."/>
            <person name="Merkel B.J."/>
            <person name="Hornburger P."/>
            <person name="Mueller R.-W."/>
            <person name="Bruemmer F."/>
            <person name="Labrenz M."/>
            <person name="Spormann A.M."/>
            <person name="Op den Camp H."/>
            <person name="Overmann J."/>
            <person name="Amann R."/>
            <person name="Jetten M.S.M."/>
            <person name="Mascher T."/>
            <person name="Medema M.H."/>
            <person name="Devos D.P."/>
            <person name="Kaster A.-K."/>
            <person name="Ovreas L."/>
            <person name="Rohde M."/>
            <person name="Galperin M.Y."/>
            <person name="Jogler C."/>
        </authorList>
    </citation>
    <scope>NUCLEOTIDE SEQUENCE [LARGE SCALE GENOMIC DNA]</scope>
    <source>
        <strain evidence="13 14">Pan265</strain>
    </source>
</reference>
<evidence type="ECO:0000256" key="6">
    <source>
        <dbReference type="ARBA" id="ARBA00022603"/>
    </source>
</evidence>
<evidence type="ECO:0000259" key="11">
    <source>
        <dbReference type="Pfam" id="PF04452"/>
    </source>
</evidence>
<dbReference type="InterPro" id="IPR015947">
    <property type="entry name" value="PUA-like_sf"/>
</dbReference>
<dbReference type="GO" id="GO:0005737">
    <property type="term" value="C:cytoplasm"/>
    <property type="evidence" value="ECO:0007669"/>
    <property type="project" value="UniProtKB-SubCell"/>
</dbReference>
<evidence type="ECO:0000256" key="5">
    <source>
        <dbReference type="ARBA" id="ARBA00022552"/>
    </source>
</evidence>